<evidence type="ECO:0000313" key="1">
    <source>
        <dbReference type="EMBL" id="GLI66938.1"/>
    </source>
</evidence>
<sequence>CMADFQPRTAASIAPELLSNIRYLLLSQLSRDVRLYDARQRSRAVMSDLLLNLQRLLDRHDRCIMLVDMGAGPMGRWPVLYANHAWTALTGTANTPPPPGTPTKPP</sequence>
<evidence type="ECO:0008006" key="3">
    <source>
        <dbReference type="Google" id="ProtNLM"/>
    </source>
</evidence>
<keyword evidence="2" id="KW-1185">Reference proteome</keyword>
<name>A0ABQ5SBU4_9CHLO</name>
<accession>A0ABQ5SBU4</accession>
<organism evidence="1 2">
    <name type="scientific">Volvox africanus</name>
    <dbReference type="NCBI Taxonomy" id="51714"/>
    <lineage>
        <taxon>Eukaryota</taxon>
        <taxon>Viridiplantae</taxon>
        <taxon>Chlorophyta</taxon>
        <taxon>core chlorophytes</taxon>
        <taxon>Chlorophyceae</taxon>
        <taxon>CS clade</taxon>
        <taxon>Chlamydomonadales</taxon>
        <taxon>Volvocaceae</taxon>
        <taxon>Volvox</taxon>
    </lineage>
</organism>
<protein>
    <recommendedName>
        <fullName evidence="3">MEKHLA domain-containing protein</fullName>
    </recommendedName>
</protein>
<feature type="non-terminal residue" evidence="1">
    <location>
        <position position="1"/>
    </location>
</feature>
<evidence type="ECO:0000313" key="2">
    <source>
        <dbReference type="Proteomes" id="UP001165090"/>
    </source>
</evidence>
<reference evidence="1 2" key="1">
    <citation type="journal article" date="2023" name="IScience">
        <title>Expanded male sex-determining region conserved during the evolution of homothallism in the green alga Volvox.</title>
        <authorList>
            <person name="Yamamoto K."/>
            <person name="Matsuzaki R."/>
            <person name="Mahakham W."/>
            <person name="Heman W."/>
            <person name="Sekimoto H."/>
            <person name="Kawachi M."/>
            <person name="Minakuchi Y."/>
            <person name="Toyoda A."/>
            <person name="Nozaki H."/>
        </authorList>
    </citation>
    <scope>NUCLEOTIDE SEQUENCE [LARGE SCALE GENOMIC DNA]</scope>
    <source>
        <strain evidence="1 2">NIES-4468</strain>
    </source>
</reference>
<proteinExistence type="predicted"/>
<feature type="non-terminal residue" evidence="1">
    <location>
        <position position="106"/>
    </location>
</feature>
<dbReference type="EMBL" id="BSDZ01000051">
    <property type="protein sequence ID" value="GLI66938.1"/>
    <property type="molecule type" value="Genomic_DNA"/>
</dbReference>
<gene>
    <name evidence="1" type="ORF">VaNZ11_010973</name>
</gene>
<dbReference type="Proteomes" id="UP001165090">
    <property type="component" value="Unassembled WGS sequence"/>
</dbReference>
<comment type="caution">
    <text evidence="1">The sequence shown here is derived from an EMBL/GenBank/DDBJ whole genome shotgun (WGS) entry which is preliminary data.</text>
</comment>